<proteinExistence type="predicted"/>
<protein>
    <submittedName>
        <fullName evidence="2">Uncharacterized protein</fullName>
    </submittedName>
</protein>
<feature type="compositionally biased region" description="Basic and acidic residues" evidence="1">
    <location>
        <begin position="1"/>
        <end position="23"/>
    </location>
</feature>
<dbReference type="Proteomes" id="UP001163823">
    <property type="component" value="Chromosome 12"/>
</dbReference>
<feature type="region of interest" description="Disordered" evidence="1">
    <location>
        <begin position="1"/>
        <end position="70"/>
    </location>
</feature>
<organism evidence="2 3">
    <name type="scientific">Quillaja saponaria</name>
    <name type="common">Soap bark tree</name>
    <dbReference type="NCBI Taxonomy" id="32244"/>
    <lineage>
        <taxon>Eukaryota</taxon>
        <taxon>Viridiplantae</taxon>
        <taxon>Streptophyta</taxon>
        <taxon>Embryophyta</taxon>
        <taxon>Tracheophyta</taxon>
        <taxon>Spermatophyta</taxon>
        <taxon>Magnoliopsida</taxon>
        <taxon>eudicotyledons</taxon>
        <taxon>Gunneridae</taxon>
        <taxon>Pentapetalae</taxon>
        <taxon>rosids</taxon>
        <taxon>fabids</taxon>
        <taxon>Fabales</taxon>
        <taxon>Quillajaceae</taxon>
        <taxon>Quillaja</taxon>
    </lineage>
</organism>
<gene>
    <name evidence="2" type="ORF">O6P43_029958</name>
</gene>
<comment type="caution">
    <text evidence="2">The sequence shown here is derived from an EMBL/GenBank/DDBJ whole genome shotgun (WGS) entry which is preliminary data.</text>
</comment>
<accession>A0AAD7PBQ9</accession>
<dbReference type="AlphaFoldDB" id="A0AAD7PBQ9"/>
<dbReference type="EMBL" id="JARAOO010000012">
    <property type="protein sequence ID" value="KAJ7949646.1"/>
    <property type="molecule type" value="Genomic_DNA"/>
</dbReference>
<sequence length="70" mass="7283">MRSKGEAGEAKEDKSETEIETRVGGRGKGTTSASRRRRGTAPKERGSIALFHESQALGNVSVGSGTPVAP</sequence>
<evidence type="ECO:0000256" key="1">
    <source>
        <dbReference type="SAM" id="MobiDB-lite"/>
    </source>
</evidence>
<evidence type="ECO:0000313" key="3">
    <source>
        <dbReference type="Proteomes" id="UP001163823"/>
    </source>
</evidence>
<evidence type="ECO:0000313" key="2">
    <source>
        <dbReference type="EMBL" id="KAJ7949646.1"/>
    </source>
</evidence>
<name>A0AAD7PBQ9_QUISA</name>
<dbReference type="KEGG" id="qsa:O6P43_029958"/>
<reference evidence="2" key="1">
    <citation type="journal article" date="2023" name="Science">
        <title>Elucidation of the pathway for biosynthesis of saponin adjuvants from the soapbark tree.</title>
        <authorList>
            <person name="Reed J."/>
            <person name="Orme A."/>
            <person name="El-Demerdash A."/>
            <person name="Owen C."/>
            <person name="Martin L.B.B."/>
            <person name="Misra R.C."/>
            <person name="Kikuchi S."/>
            <person name="Rejzek M."/>
            <person name="Martin A.C."/>
            <person name="Harkess A."/>
            <person name="Leebens-Mack J."/>
            <person name="Louveau T."/>
            <person name="Stephenson M.J."/>
            <person name="Osbourn A."/>
        </authorList>
    </citation>
    <scope>NUCLEOTIDE SEQUENCE</scope>
    <source>
        <strain evidence="2">S10</strain>
    </source>
</reference>
<keyword evidence="3" id="KW-1185">Reference proteome</keyword>